<evidence type="ECO:0000313" key="2">
    <source>
        <dbReference type="Proteomes" id="UP000185772"/>
    </source>
</evidence>
<evidence type="ECO:0000313" key="1">
    <source>
        <dbReference type="EMBL" id="OLO53518.1"/>
    </source>
</evidence>
<reference evidence="1 2" key="1">
    <citation type="submission" date="2016-12" db="EMBL/GenBank/DDBJ databases">
        <title>Genomic comparison of strains in the 'Actinomyces naeslundii' group.</title>
        <authorList>
            <person name="Mughal S.R."/>
            <person name="Do T."/>
            <person name="Gilbert S.C."/>
            <person name="Witherden E.A."/>
            <person name="Didelot X."/>
            <person name="Beighton D."/>
        </authorList>
    </citation>
    <scope>NUCLEOTIDE SEQUENCE [LARGE SCALE GENOMIC DNA]</scope>
    <source>
        <strain evidence="1 2">MMRCO6-1</strain>
    </source>
</reference>
<proteinExistence type="predicted"/>
<organism evidence="1 2">
    <name type="scientific">Actinomyces oris</name>
    <dbReference type="NCBI Taxonomy" id="544580"/>
    <lineage>
        <taxon>Bacteria</taxon>
        <taxon>Bacillati</taxon>
        <taxon>Actinomycetota</taxon>
        <taxon>Actinomycetes</taxon>
        <taxon>Actinomycetales</taxon>
        <taxon>Actinomycetaceae</taxon>
        <taxon>Actinomyces</taxon>
    </lineage>
</organism>
<dbReference type="EMBL" id="MSKM01000019">
    <property type="protein sequence ID" value="OLO53518.1"/>
    <property type="molecule type" value="Genomic_DNA"/>
</dbReference>
<dbReference type="AlphaFoldDB" id="A0A1Q8VYJ0"/>
<name>A0A1Q8VYJ0_9ACTO</name>
<comment type="caution">
    <text evidence="1">The sequence shown here is derived from an EMBL/GenBank/DDBJ whole genome shotgun (WGS) entry which is preliminary data.</text>
</comment>
<accession>A0A1Q8VYJ0</accession>
<gene>
    <name evidence="1" type="ORF">BKH27_05705</name>
</gene>
<dbReference type="Proteomes" id="UP000185772">
    <property type="component" value="Unassembled WGS sequence"/>
</dbReference>
<protein>
    <submittedName>
        <fullName evidence="1">Uncharacterized protein</fullName>
    </submittedName>
</protein>
<sequence>MGEMTASAVRENPERNISITVPALIVWVPEWWELEAISPMSGKTQASAAPMILSRWKMLLISSGVRSA</sequence>